<dbReference type="SUPFAM" id="SSF88659">
    <property type="entry name" value="Sigma3 and sigma4 domains of RNA polymerase sigma factors"/>
    <property type="match status" value="1"/>
</dbReference>
<comment type="caution">
    <text evidence="7">The sequence shown here is derived from an EMBL/GenBank/DDBJ whole genome shotgun (WGS) entry which is preliminary data.</text>
</comment>
<gene>
    <name evidence="7" type="ORF">HD595_000733</name>
</gene>
<name>A0ABT1JS93_9ACTN</name>
<keyword evidence="2" id="KW-0805">Transcription regulation</keyword>
<dbReference type="InterPro" id="IPR014284">
    <property type="entry name" value="RNA_pol_sigma-70_dom"/>
</dbReference>
<reference evidence="7 8" key="1">
    <citation type="submission" date="2022-06" db="EMBL/GenBank/DDBJ databases">
        <title>Sequencing the genomes of 1000 actinobacteria strains.</title>
        <authorList>
            <person name="Klenk H.-P."/>
        </authorList>
    </citation>
    <scope>NUCLEOTIDE SEQUENCE [LARGE SCALE GENOMIC DNA]</scope>
    <source>
        <strain evidence="7 8">DSM 44170</strain>
    </source>
</reference>
<dbReference type="PANTHER" id="PTHR43133:SF51">
    <property type="entry name" value="RNA POLYMERASE SIGMA FACTOR"/>
    <property type="match status" value="1"/>
</dbReference>
<dbReference type="Gene3D" id="1.10.10.10">
    <property type="entry name" value="Winged helix-like DNA-binding domain superfamily/Winged helix DNA-binding domain"/>
    <property type="match status" value="1"/>
</dbReference>
<protein>
    <submittedName>
        <fullName evidence="7">RNA polymerase sigma-70 factor (ECF subfamily)</fullName>
    </submittedName>
</protein>
<evidence type="ECO:0000259" key="5">
    <source>
        <dbReference type="Pfam" id="PF04542"/>
    </source>
</evidence>
<feature type="domain" description="RNA polymerase sigma-70 region 2" evidence="5">
    <location>
        <begin position="42"/>
        <end position="85"/>
    </location>
</feature>
<sequence>MTPGLVLAAQRGDTMAMNDLLTELTPYLGRICGPIALDSGPDAVQEALIAIFRHLPDLREPEALHGWARAIAVREAVRIARRDGRSSPAELDGLPSPQDVERAVDIRDVLERLPPEHRAVLVLRDLEGLPEEAAARLLRVPSGTVKSRLHRARASFRRAWQG</sequence>
<dbReference type="InterPro" id="IPR007627">
    <property type="entry name" value="RNA_pol_sigma70_r2"/>
</dbReference>
<dbReference type="InterPro" id="IPR039425">
    <property type="entry name" value="RNA_pol_sigma-70-like"/>
</dbReference>
<dbReference type="SUPFAM" id="SSF88946">
    <property type="entry name" value="Sigma2 domain of RNA polymerase sigma factors"/>
    <property type="match status" value="1"/>
</dbReference>
<evidence type="ECO:0000313" key="7">
    <source>
        <dbReference type="EMBL" id="MCP2344611.1"/>
    </source>
</evidence>
<dbReference type="CDD" id="cd06171">
    <property type="entry name" value="Sigma70_r4"/>
    <property type="match status" value="1"/>
</dbReference>
<dbReference type="RefSeq" id="WP_253765554.1">
    <property type="nucleotide sequence ID" value="NZ_BAAAVE010000055.1"/>
</dbReference>
<keyword evidence="3" id="KW-0731">Sigma factor</keyword>
<dbReference type="Gene3D" id="1.10.1740.10">
    <property type="match status" value="1"/>
</dbReference>
<dbReference type="InterPro" id="IPR013324">
    <property type="entry name" value="RNA_pol_sigma_r3/r4-like"/>
</dbReference>
<evidence type="ECO:0000256" key="2">
    <source>
        <dbReference type="ARBA" id="ARBA00023015"/>
    </source>
</evidence>
<dbReference type="Proteomes" id="UP001320766">
    <property type="component" value="Unassembled WGS sequence"/>
</dbReference>
<evidence type="ECO:0000259" key="6">
    <source>
        <dbReference type="Pfam" id="PF08281"/>
    </source>
</evidence>
<keyword evidence="4" id="KW-0804">Transcription</keyword>
<dbReference type="PANTHER" id="PTHR43133">
    <property type="entry name" value="RNA POLYMERASE ECF-TYPE SIGMA FACTO"/>
    <property type="match status" value="1"/>
</dbReference>
<evidence type="ECO:0000256" key="1">
    <source>
        <dbReference type="ARBA" id="ARBA00010641"/>
    </source>
</evidence>
<evidence type="ECO:0000313" key="8">
    <source>
        <dbReference type="Proteomes" id="UP001320766"/>
    </source>
</evidence>
<dbReference type="InterPro" id="IPR013325">
    <property type="entry name" value="RNA_pol_sigma_r2"/>
</dbReference>
<dbReference type="InterPro" id="IPR013249">
    <property type="entry name" value="RNA_pol_sigma70_r4_t2"/>
</dbReference>
<dbReference type="InterPro" id="IPR036388">
    <property type="entry name" value="WH-like_DNA-bd_sf"/>
</dbReference>
<dbReference type="NCBIfam" id="TIGR02937">
    <property type="entry name" value="sigma70-ECF"/>
    <property type="match status" value="1"/>
</dbReference>
<proteinExistence type="inferred from homology"/>
<keyword evidence="8" id="KW-1185">Reference proteome</keyword>
<evidence type="ECO:0000256" key="3">
    <source>
        <dbReference type="ARBA" id="ARBA00023082"/>
    </source>
</evidence>
<dbReference type="Pfam" id="PF08281">
    <property type="entry name" value="Sigma70_r4_2"/>
    <property type="match status" value="1"/>
</dbReference>
<feature type="domain" description="RNA polymerase sigma factor 70 region 4 type 2" evidence="6">
    <location>
        <begin position="105"/>
        <end position="154"/>
    </location>
</feature>
<accession>A0ABT1JS93</accession>
<evidence type="ECO:0000256" key="4">
    <source>
        <dbReference type="ARBA" id="ARBA00023163"/>
    </source>
</evidence>
<dbReference type="EMBL" id="JAMZEC010000001">
    <property type="protein sequence ID" value="MCP2344611.1"/>
    <property type="molecule type" value="Genomic_DNA"/>
</dbReference>
<organism evidence="7 8">
    <name type="scientific">Nonomuraea roseoviolacea subsp. carminata</name>
    <dbReference type="NCBI Taxonomy" id="160689"/>
    <lineage>
        <taxon>Bacteria</taxon>
        <taxon>Bacillati</taxon>
        <taxon>Actinomycetota</taxon>
        <taxon>Actinomycetes</taxon>
        <taxon>Streptosporangiales</taxon>
        <taxon>Streptosporangiaceae</taxon>
        <taxon>Nonomuraea</taxon>
    </lineage>
</organism>
<dbReference type="Pfam" id="PF04542">
    <property type="entry name" value="Sigma70_r2"/>
    <property type="match status" value="1"/>
</dbReference>
<comment type="similarity">
    <text evidence="1">Belongs to the sigma-70 factor family. ECF subfamily.</text>
</comment>